<evidence type="ECO:0000259" key="5">
    <source>
        <dbReference type="PROSITE" id="PS50111"/>
    </source>
</evidence>
<dbReference type="InterPro" id="IPR004089">
    <property type="entry name" value="MCPsignal_dom"/>
</dbReference>
<dbReference type="PROSITE" id="PS50111">
    <property type="entry name" value="CHEMOTAXIS_TRANSDUC_2"/>
    <property type="match status" value="1"/>
</dbReference>
<evidence type="ECO:0000256" key="1">
    <source>
        <dbReference type="ARBA" id="ARBA00022723"/>
    </source>
</evidence>
<dbReference type="GO" id="GO:0004888">
    <property type="term" value="F:transmembrane signaling receptor activity"/>
    <property type="evidence" value="ECO:0007669"/>
    <property type="project" value="InterPro"/>
</dbReference>
<dbReference type="PANTHER" id="PTHR32089">
    <property type="entry name" value="METHYL-ACCEPTING CHEMOTAXIS PROTEIN MCPB"/>
    <property type="match status" value="1"/>
</dbReference>
<dbReference type="InterPro" id="IPR021796">
    <property type="entry name" value="Tll0287-like_dom"/>
</dbReference>
<dbReference type="EMBL" id="LNQE01000320">
    <property type="protein sequence ID" value="KUG27522.1"/>
    <property type="molecule type" value="Genomic_DNA"/>
</dbReference>
<dbReference type="PROSITE" id="PS51257">
    <property type="entry name" value="PROKAR_LIPOPROTEIN"/>
    <property type="match status" value="1"/>
</dbReference>
<sequence>MNIQKKLAVGISGLFIVATLACVLAATWFFRQTMMSQFEEKAEMMLYAMKAVRAHMGSVIRPEANTFIGEDDFITELQSTSFTAKGVFLAIDEAHRHGFNFKIASIKPRNPANAATRLDAEIIAELEARNARGEEPFWRGEREIDGVKTYILAAGEVNKPDCERCHSVPEAAPRGLREKYPPDADRSYGRVTGKIESAEIVEIPIDSVTKDLGAINAAILSSAGLALIMVLGTVALALRHLFRPLARMTGVAAKIADGDIKAAAADLDGIAPEYAGREEPRASDVTLRLTQAFRKMTAGLSSLIGQVQQAGIQVTTSSTEIAASARQIEATAVEQAASTAQVAETSRQIAATSHGILASMDEVGQAVADAAGMAGESRQGLTLMEESMRRLVDSTAFVSSKLAVISEKANTIGAVVTAINKVADQTNLLSLNAAIEAEKAGEYGRGFSVVAREIRRLADQTAAAALDIEGMVGQMQSAVSAEVMEMDKFSAEVRQRAAEAAEVGQSLGRIIDRVGELGPSFAAVKEGMLGQSEDAGRISEAMAHLTEAAVQTRDSLTEFNRAAGQLNEAVRGLQGEVRRFRVG</sequence>
<dbReference type="InterPro" id="IPR004090">
    <property type="entry name" value="Chemotax_Me-accpt_rcpt"/>
</dbReference>
<accession>A0A0W8G3C0</accession>
<dbReference type="InterPro" id="IPR009056">
    <property type="entry name" value="Cyt_c-like_dom"/>
</dbReference>
<dbReference type="GO" id="GO:0046872">
    <property type="term" value="F:metal ion binding"/>
    <property type="evidence" value="ECO:0007669"/>
    <property type="project" value="UniProtKB-KW"/>
</dbReference>
<dbReference type="AlphaFoldDB" id="A0A0W8G3C0"/>
<name>A0A0W8G3C0_9ZZZZ</name>
<organism evidence="7">
    <name type="scientific">hydrocarbon metagenome</name>
    <dbReference type="NCBI Taxonomy" id="938273"/>
    <lineage>
        <taxon>unclassified sequences</taxon>
        <taxon>metagenomes</taxon>
        <taxon>ecological metagenomes</taxon>
    </lineage>
</organism>
<evidence type="ECO:0000313" key="7">
    <source>
        <dbReference type="EMBL" id="KUG27522.1"/>
    </source>
</evidence>
<evidence type="ECO:0000256" key="3">
    <source>
        <dbReference type="ARBA" id="ARBA00023224"/>
    </source>
</evidence>
<evidence type="ECO:0000259" key="6">
    <source>
        <dbReference type="PROSITE" id="PS51007"/>
    </source>
</evidence>
<comment type="similarity">
    <text evidence="4">Belongs to the methyl-accepting chemotaxis (MCP) protein family.</text>
</comment>
<comment type="caution">
    <text evidence="7">The sequence shown here is derived from an EMBL/GenBank/DDBJ whole genome shotgun (WGS) entry which is preliminary data.</text>
</comment>
<dbReference type="GO" id="GO:0006935">
    <property type="term" value="P:chemotaxis"/>
    <property type="evidence" value="ECO:0007669"/>
    <property type="project" value="InterPro"/>
</dbReference>
<dbReference type="PANTHER" id="PTHR32089:SF120">
    <property type="entry name" value="METHYL-ACCEPTING CHEMOTAXIS PROTEIN TLPQ"/>
    <property type="match status" value="1"/>
</dbReference>
<protein>
    <submittedName>
        <fullName evidence="7">Methyl-accepting chemotaxis protein</fullName>
    </submittedName>
</protein>
<reference evidence="7" key="1">
    <citation type="journal article" date="2015" name="Proc. Natl. Acad. Sci. U.S.A.">
        <title>Networks of energetic and metabolic interactions define dynamics in microbial communities.</title>
        <authorList>
            <person name="Embree M."/>
            <person name="Liu J.K."/>
            <person name="Al-Bassam M.M."/>
            <person name="Zengler K."/>
        </authorList>
    </citation>
    <scope>NUCLEOTIDE SEQUENCE</scope>
</reference>
<dbReference type="Pfam" id="PF11845">
    <property type="entry name" value="Tll0287-like"/>
    <property type="match status" value="1"/>
</dbReference>
<dbReference type="SUPFAM" id="SSF58104">
    <property type="entry name" value="Methyl-accepting chemotaxis protein (MCP) signaling domain"/>
    <property type="match status" value="1"/>
</dbReference>
<dbReference type="Pfam" id="PF00015">
    <property type="entry name" value="MCPsignal"/>
    <property type="match status" value="1"/>
</dbReference>
<feature type="domain" description="Cytochrome c" evidence="6">
    <location>
        <begin position="128"/>
        <end position="271"/>
    </location>
</feature>
<gene>
    <name evidence="7" type="ORF">ASZ90_002622</name>
</gene>
<dbReference type="GO" id="GO:0009055">
    <property type="term" value="F:electron transfer activity"/>
    <property type="evidence" value="ECO:0007669"/>
    <property type="project" value="InterPro"/>
</dbReference>
<dbReference type="GO" id="GO:0020037">
    <property type="term" value="F:heme binding"/>
    <property type="evidence" value="ECO:0007669"/>
    <property type="project" value="InterPro"/>
</dbReference>
<dbReference type="PROSITE" id="PS51007">
    <property type="entry name" value="CYTC"/>
    <property type="match status" value="1"/>
</dbReference>
<evidence type="ECO:0000256" key="4">
    <source>
        <dbReference type="ARBA" id="ARBA00029447"/>
    </source>
</evidence>
<evidence type="ECO:0000256" key="2">
    <source>
        <dbReference type="ARBA" id="ARBA00023004"/>
    </source>
</evidence>
<keyword evidence="3" id="KW-0807">Transducer</keyword>
<dbReference type="PRINTS" id="PR00260">
    <property type="entry name" value="CHEMTRNSDUCR"/>
</dbReference>
<dbReference type="SMART" id="SM00283">
    <property type="entry name" value="MA"/>
    <property type="match status" value="1"/>
</dbReference>
<feature type="domain" description="Methyl-accepting transducer" evidence="5">
    <location>
        <begin position="310"/>
        <end position="546"/>
    </location>
</feature>
<dbReference type="GO" id="GO:0016020">
    <property type="term" value="C:membrane"/>
    <property type="evidence" value="ECO:0007669"/>
    <property type="project" value="InterPro"/>
</dbReference>
<proteinExistence type="inferred from homology"/>
<keyword evidence="2" id="KW-0408">Iron</keyword>
<dbReference type="GO" id="GO:0007165">
    <property type="term" value="P:signal transduction"/>
    <property type="evidence" value="ECO:0007669"/>
    <property type="project" value="UniProtKB-KW"/>
</dbReference>
<dbReference type="Gene3D" id="1.10.287.950">
    <property type="entry name" value="Methyl-accepting chemotaxis protein"/>
    <property type="match status" value="1"/>
</dbReference>
<keyword evidence="1" id="KW-0479">Metal-binding</keyword>